<dbReference type="InterPro" id="IPR041489">
    <property type="entry name" value="PDZ_6"/>
</dbReference>
<dbReference type="CDD" id="cd23081">
    <property type="entry name" value="cpPDZ_EcRseP-like"/>
    <property type="match status" value="1"/>
</dbReference>
<reference evidence="13 14" key="1">
    <citation type="submission" date="2024-01" db="EMBL/GenBank/DDBJ databases">
        <title>Uliginosibacterium soil sp. nov.</title>
        <authorList>
            <person name="Lv Y."/>
        </authorList>
    </citation>
    <scope>NUCLEOTIDE SEQUENCE [LARGE SCALE GENOMIC DNA]</scope>
    <source>
        <strain evidence="13 14">H3</strain>
    </source>
</reference>
<dbReference type="InterPro" id="IPR004387">
    <property type="entry name" value="Pept_M50_Zn"/>
</dbReference>
<keyword evidence="11" id="KW-0479">Metal-binding</keyword>
<dbReference type="RefSeq" id="WP_327599461.1">
    <property type="nucleotide sequence ID" value="NZ_JAYXHS010000002.1"/>
</dbReference>
<dbReference type="PANTHER" id="PTHR42837:SF2">
    <property type="entry name" value="MEMBRANE METALLOPROTEASE ARASP2, CHLOROPLASTIC-RELATED"/>
    <property type="match status" value="1"/>
</dbReference>
<dbReference type="PROSITE" id="PS50106">
    <property type="entry name" value="PDZ"/>
    <property type="match status" value="1"/>
</dbReference>
<evidence type="ECO:0000256" key="10">
    <source>
        <dbReference type="ARBA" id="ARBA00023136"/>
    </source>
</evidence>
<proteinExistence type="inferred from homology"/>
<evidence type="ECO:0000259" key="12">
    <source>
        <dbReference type="PROSITE" id="PS50106"/>
    </source>
</evidence>
<evidence type="ECO:0000256" key="6">
    <source>
        <dbReference type="ARBA" id="ARBA00022801"/>
    </source>
</evidence>
<dbReference type="SUPFAM" id="SSF50156">
    <property type="entry name" value="PDZ domain-like"/>
    <property type="match status" value="2"/>
</dbReference>
<dbReference type="Proteomes" id="UP001331561">
    <property type="component" value="Unassembled WGS sequence"/>
</dbReference>
<comment type="similarity">
    <text evidence="3 11">Belongs to the peptidase M50B family.</text>
</comment>
<evidence type="ECO:0000256" key="4">
    <source>
        <dbReference type="ARBA" id="ARBA00022670"/>
    </source>
</evidence>
<dbReference type="EMBL" id="JAYXHS010000002">
    <property type="protein sequence ID" value="MEC5386496.1"/>
    <property type="molecule type" value="Genomic_DNA"/>
</dbReference>
<evidence type="ECO:0000256" key="5">
    <source>
        <dbReference type="ARBA" id="ARBA00022692"/>
    </source>
</evidence>
<comment type="cofactor">
    <cofactor evidence="1 11">
        <name>Zn(2+)</name>
        <dbReference type="ChEBI" id="CHEBI:29105"/>
    </cofactor>
</comment>
<dbReference type="EC" id="3.4.24.-" evidence="11"/>
<dbReference type="CDD" id="cd06163">
    <property type="entry name" value="S2P-M50_PDZ_RseP-like"/>
    <property type="match status" value="1"/>
</dbReference>
<dbReference type="Gene3D" id="2.30.42.10">
    <property type="match status" value="2"/>
</dbReference>
<comment type="subcellular location">
    <subcellularLocation>
        <location evidence="2">Membrane</location>
        <topology evidence="2">Multi-pass membrane protein</topology>
    </subcellularLocation>
</comment>
<feature type="transmembrane region" description="Helical" evidence="11">
    <location>
        <begin position="424"/>
        <end position="445"/>
    </location>
</feature>
<keyword evidence="4" id="KW-0645">Protease</keyword>
<keyword evidence="6 11" id="KW-0378">Hydrolase</keyword>
<dbReference type="Pfam" id="PF02163">
    <property type="entry name" value="Peptidase_M50"/>
    <property type="match status" value="1"/>
</dbReference>
<feature type="domain" description="PDZ" evidence="12">
    <location>
        <begin position="199"/>
        <end position="280"/>
    </location>
</feature>
<evidence type="ECO:0000256" key="7">
    <source>
        <dbReference type="ARBA" id="ARBA00022833"/>
    </source>
</evidence>
<protein>
    <recommendedName>
        <fullName evidence="11">Zinc metalloprotease</fullName>
        <ecNumber evidence="11">3.4.24.-</ecNumber>
    </recommendedName>
</protein>
<name>A0ABU6K4M0_9RHOO</name>
<feature type="transmembrane region" description="Helical" evidence="11">
    <location>
        <begin position="380"/>
        <end position="412"/>
    </location>
</feature>
<comment type="caution">
    <text evidence="13">The sequence shown here is derived from an EMBL/GenBank/DDBJ whole genome shotgun (WGS) entry which is preliminary data.</text>
</comment>
<dbReference type="SMART" id="SM00228">
    <property type="entry name" value="PDZ"/>
    <property type="match status" value="2"/>
</dbReference>
<organism evidence="13 14">
    <name type="scientific">Uliginosibacterium silvisoli</name>
    <dbReference type="NCBI Taxonomy" id="3114758"/>
    <lineage>
        <taxon>Bacteria</taxon>
        <taxon>Pseudomonadati</taxon>
        <taxon>Pseudomonadota</taxon>
        <taxon>Betaproteobacteria</taxon>
        <taxon>Rhodocyclales</taxon>
        <taxon>Zoogloeaceae</taxon>
        <taxon>Uliginosibacterium</taxon>
    </lineage>
</organism>
<dbReference type="NCBIfam" id="TIGR00054">
    <property type="entry name" value="RIP metalloprotease RseP"/>
    <property type="match status" value="1"/>
</dbReference>
<feature type="transmembrane region" description="Helical" evidence="11">
    <location>
        <begin position="98"/>
        <end position="119"/>
    </location>
</feature>
<evidence type="ECO:0000313" key="13">
    <source>
        <dbReference type="EMBL" id="MEC5386496.1"/>
    </source>
</evidence>
<keyword evidence="10 11" id="KW-0472">Membrane</keyword>
<evidence type="ECO:0000256" key="1">
    <source>
        <dbReference type="ARBA" id="ARBA00001947"/>
    </source>
</evidence>
<evidence type="ECO:0000256" key="3">
    <source>
        <dbReference type="ARBA" id="ARBA00007931"/>
    </source>
</evidence>
<evidence type="ECO:0000256" key="2">
    <source>
        <dbReference type="ARBA" id="ARBA00004141"/>
    </source>
</evidence>
<dbReference type="InterPro" id="IPR001478">
    <property type="entry name" value="PDZ"/>
</dbReference>
<evidence type="ECO:0000256" key="8">
    <source>
        <dbReference type="ARBA" id="ARBA00022989"/>
    </source>
</evidence>
<accession>A0ABU6K4M0</accession>
<dbReference type="InterPro" id="IPR008915">
    <property type="entry name" value="Peptidase_M50"/>
</dbReference>
<feature type="transmembrane region" description="Helical" evidence="11">
    <location>
        <begin position="6"/>
        <end position="28"/>
    </location>
</feature>
<dbReference type="InterPro" id="IPR036034">
    <property type="entry name" value="PDZ_sf"/>
</dbReference>
<evidence type="ECO:0000313" key="14">
    <source>
        <dbReference type="Proteomes" id="UP001331561"/>
    </source>
</evidence>
<evidence type="ECO:0000256" key="9">
    <source>
        <dbReference type="ARBA" id="ARBA00023049"/>
    </source>
</evidence>
<dbReference type="Pfam" id="PF17820">
    <property type="entry name" value="PDZ_6"/>
    <property type="match status" value="2"/>
</dbReference>
<evidence type="ECO:0000256" key="11">
    <source>
        <dbReference type="RuleBase" id="RU362031"/>
    </source>
</evidence>
<keyword evidence="9 11" id="KW-0482">Metalloprotease</keyword>
<keyword evidence="8 11" id="KW-1133">Transmembrane helix</keyword>
<keyword evidence="14" id="KW-1185">Reference proteome</keyword>
<sequence length="456" mass="49040">MKLLQTVLSFVFALGILVLIHELGHYLVARWCGVKVARFSLGFGKVVWSRRFGADQTEWAISALPLGGYVSWIDDQEGGVAPAEQHRTFQSQSLASRAMIVTAGPLANFLLAIVVYWALFLVGTTELAPVVGQIKSGSIAERAGLVSGERIAKVNGEAIQSWTDLRWAVMEGALDGRAITLDARSPSGAQVLHELPLGDVKIDDRQPDPMAQLGIEMPVPKLPPVVAEVVKGSVAERAGVLPGDEMLSVDGVAVPYFHEFAAAVARKPGQEIEVMLRRQGKELSLRMTPEAVKDAKPARGRIGIAPKIPADAGRENLVKVSYGPLGAISHALSQTWATTTFSLKVMWRMVTGEVSLRNVSGPITIADYAGKSAEAGLEPYITFIALISISLGVLNLLPVPILDGGYLLYYVVEFIRGKPVSERFMLLGQNVGIALLGGLMLLAFFNDINRQFPGPG</sequence>
<keyword evidence="7 11" id="KW-0862">Zinc</keyword>
<dbReference type="PANTHER" id="PTHR42837">
    <property type="entry name" value="REGULATOR OF SIGMA-E PROTEASE RSEP"/>
    <property type="match status" value="1"/>
</dbReference>
<keyword evidence="5 11" id="KW-0812">Transmembrane</keyword>
<gene>
    <name evidence="13" type="primary">rseP</name>
    <name evidence="13" type="ORF">VVD49_12230</name>
</gene>
<dbReference type="GO" id="GO:0008237">
    <property type="term" value="F:metallopeptidase activity"/>
    <property type="evidence" value="ECO:0007669"/>
    <property type="project" value="UniProtKB-KW"/>
</dbReference>